<protein>
    <recommendedName>
        <fullName evidence="3">DNA-binding protein</fullName>
    </recommendedName>
</protein>
<evidence type="ECO:0000313" key="2">
    <source>
        <dbReference type="Proteomes" id="UP001597326"/>
    </source>
</evidence>
<gene>
    <name evidence="1" type="ORF">ACFSCS_09180</name>
</gene>
<dbReference type="EMBL" id="JBHUFZ010000019">
    <property type="protein sequence ID" value="MFD1890350.1"/>
    <property type="molecule type" value="Genomic_DNA"/>
</dbReference>
<proteinExistence type="predicted"/>
<evidence type="ECO:0000313" key="1">
    <source>
        <dbReference type="EMBL" id="MFD1890350.1"/>
    </source>
</evidence>
<comment type="caution">
    <text evidence="1">The sequence shown here is derived from an EMBL/GenBank/DDBJ whole genome shotgun (WGS) entry which is preliminary data.</text>
</comment>
<organism evidence="1 2">
    <name type="scientific">Luteococcus peritonei</name>
    <dbReference type="NCBI Taxonomy" id="88874"/>
    <lineage>
        <taxon>Bacteria</taxon>
        <taxon>Bacillati</taxon>
        <taxon>Actinomycetota</taxon>
        <taxon>Actinomycetes</taxon>
        <taxon>Propionibacteriales</taxon>
        <taxon>Propionibacteriaceae</taxon>
        <taxon>Luteococcus</taxon>
    </lineage>
</organism>
<accession>A0ABW4RVQ4</accession>
<sequence length="227" mass="24454">MKDESFTRWFAVTIDQQRSRRGPDRVAALLSALERVLGDRARLTPERTAGDEVQLLTADPAAVVDLVRLVQCEGAWWTGIGLGAVETPLPSSTREARGDAYLAAREAVEAAKATPVGLVLCDGPGARGETVGGASYRDVDEAAAAVQRAETALWLLCELWQRRSTGGWQMVDLLEGGLGVGEAARELGISASAASQRHRRAGWEVERRGRQLAVDLLRAARDGQDRP</sequence>
<name>A0ABW4RVQ4_9ACTN</name>
<keyword evidence="2" id="KW-1185">Reference proteome</keyword>
<reference evidence="2" key="1">
    <citation type="journal article" date="2019" name="Int. J. Syst. Evol. Microbiol.">
        <title>The Global Catalogue of Microorganisms (GCM) 10K type strain sequencing project: providing services to taxonomists for standard genome sequencing and annotation.</title>
        <authorList>
            <consortium name="The Broad Institute Genomics Platform"/>
            <consortium name="The Broad Institute Genome Sequencing Center for Infectious Disease"/>
            <person name="Wu L."/>
            <person name="Ma J."/>
        </authorList>
    </citation>
    <scope>NUCLEOTIDE SEQUENCE [LARGE SCALE GENOMIC DNA]</scope>
    <source>
        <strain evidence="2">CAIM 431</strain>
    </source>
</reference>
<dbReference type="RefSeq" id="WP_343874642.1">
    <property type="nucleotide sequence ID" value="NZ_BAAAIX010000027.1"/>
</dbReference>
<dbReference type="Proteomes" id="UP001597326">
    <property type="component" value="Unassembled WGS sequence"/>
</dbReference>
<evidence type="ECO:0008006" key="3">
    <source>
        <dbReference type="Google" id="ProtNLM"/>
    </source>
</evidence>